<keyword evidence="4 8" id="KW-1133">Transmembrane helix</keyword>
<feature type="transmembrane region" description="Helical" evidence="8">
    <location>
        <begin position="439"/>
        <end position="457"/>
    </location>
</feature>
<keyword evidence="3 8" id="KW-0812">Transmembrane</keyword>
<feature type="compositionally biased region" description="Basic residues" evidence="7">
    <location>
        <begin position="202"/>
        <end position="211"/>
    </location>
</feature>
<accession>A0A7S4K9I6</accession>
<evidence type="ECO:0000256" key="4">
    <source>
        <dbReference type="ARBA" id="ARBA00022989"/>
    </source>
</evidence>
<comment type="subcellular location">
    <subcellularLocation>
        <location evidence="1">Membrane</location>
        <topology evidence="1">Multi-pass membrane protein</topology>
    </subcellularLocation>
</comment>
<protein>
    <submittedName>
        <fullName evidence="9">Uncharacterized protein</fullName>
    </submittedName>
</protein>
<feature type="transmembrane region" description="Helical" evidence="8">
    <location>
        <begin position="413"/>
        <end position="433"/>
    </location>
</feature>
<feature type="region of interest" description="Disordered" evidence="7">
    <location>
        <begin position="175"/>
        <end position="211"/>
    </location>
</feature>
<sequence>MIVYDTSLWGFRILLRGHGSALYKAFLPATVSTAILLGIYFGNSVDFEDRSEYKLFDHPYALGVFVVAYTFTLTFKLSFSYNRYWEACTAIHQMHSKWLDVGMEMAAFHLQSNKYKAIMPPAFGEHPEITSVRRQRSRVHEKTAEDVEKHLDSIKEPTTMQWVFNRKKGKSFIRKNRPSFPQAKNINLPGNAPVGKTDAKRRSSGKALKRSKMNKRLQSVAVLDGGIKTKEPALFLQELTHLLSLLSAVAFSTLRNDNEETESPLVPFEPGTPWQPVDPDDVNDPSGGLMIRKEYYRSQGKFWNTTKYLLSISDRSEKGKAMYNLARPFRVIGGVSDAEIQLLQCARGPLAKVALCSMWLQEFISREYLNGSTGPVAPPIISRLFQYTSDGMVGYNQARKVAYIPFPFPHNQVTAFFTLFTIVYLPVLFLTYIRTLWTAIVMNLFASWCFCALYEVARELERPFQNVPNDIPLNNLQHQFNEALQTTYFGFHPDAWWEIEGKVKTPTCVRLPSGSEHNEQLEEAVENLAGDINAEATEGTGLNVVFEDREEAKEET</sequence>
<evidence type="ECO:0000256" key="7">
    <source>
        <dbReference type="SAM" id="MobiDB-lite"/>
    </source>
</evidence>
<organism evidence="9">
    <name type="scientific">Odontella aurita</name>
    <dbReference type="NCBI Taxonomy" id="265563"/>
    <lineage>
        <taxon>Eukaryota</taxon>
        <taxon>Sar</taxon>
        <taxon>Stramenopiles</taxon>
        <taxon>Ochrophyta</taxon>
        <taxon>Bacillariophyta</taxon>
        <taxon>Mediophyceae</taxon>
        <taxon>Biddulphiophycidae</taxon>
        <taxon>Eupodiscales</taxon>
        <taxon>Odontellaceae</taxon>
        <taxon>Odontella</taxon>
    </lineage>
</organism>
<keyword evidence="6 8" id="KW-0472">Membrane</keyword>
<dbReference type="AlphaFoldDB" id="A0A7S4K9I6"/>
<proteinExistence type="predicted"/>
<dbReference type="GO" id="GO:0016020">
    <property type="term" value="C:membrane"/>
    <property type="evidence" value="ECO:0007669"/>
    <property type="project" value="UniProtKB-SubCell"/>
</dbReference>
<gene>
    <name evidence="9" type="ORF">OAUR00152_LOCUS41503</name>
</gene>
<keyword evidence="5" id="KW-0406">Ion transport</keyword>
<evidence type="ECO:0000313" key="9">
    <source>
        <dbReference type="EMBL" id="CAE2288030.1"/>
    </source>
</evidence>
<name>A0A7S4K9I6_9STRA</name>
<dbReference type="InterPro" id="IPR044669">
    <property type="entry name" value="YneE/VCCN1/2-like"/>
</dbReference>
<dbReference type="Pfam" id="PF25539">
    <property type="entry name" value="Bestrophin_2"/>
    <property type="match status" value="1"/>
</dbReference>
<keyword evidence="2" id="KW-0813">Transport</keyword>
<feature type="transmembrane region" description="Helical" evidence="8">
    <location>
        <begin position="21"/>
        <end position="40"/>
    </location>
</feature>
<evidence type="ECO:0000256" key="6">
    <source>
        <dbReference type="ARBA" id="ARBA00023136"/>
    </source>
</evidence>
<dbReference type="EMBL" id="HBKQ01060906">
    <property type="protein sequence ID" value="CAE2288030.1"/>
    <property type="molecule type" value="Transcribed_RNA"/>
</dbReference>
<evidence type="ECO:0000256" key="5">
    <source>
        <dbReference type="ARBA" id="ARBA00023065"/>
    </source>
</evidence>
<evidence type="ECO:0000256" key="1">
    <source>
        <dbReference type="ARBA" id="ARBA00004141"/>
    </source>
</evidence>
<dbReference type="GO" id="GO:0005254">
    <property type="term" value="F:chloride channel activity"/>
    <property type="evidence" value="ECO:0007669"/>
    <property type="project" value="InterPro"/>
</dbReference>
<feature type="transmembrane region" description="Helical" evidence="8">
    <location>
        <begin position="60"/>
        <end position="79"/>
    </location>
</feature>
<dbReference type="PANTHER" id="PTHR33281">
    <property type="entry name" value="UPF0187 PROTEIN YNEE"/>
    <property type="match status" value="1"/>
</dbReference>
<evidence type="ECO:0000256" key="8">
    <source>
        <dbReference type="SAM" id="Phobius"/>
    </source>
</evidence>
<evidence type="ECO:0000256" key="3">
    <source>
        <dbReference type="ARBA" id="ARBA00022692"/>
    </source>
</evidence>
<reference evidence="9" key="1">
    <citation type="submission" date="2021-01" db="EMBL/GenBank/DDBJ databases">
        <authorList>
            <person name="Corre E."/>
            <person name="Pelletier E."/>
            <person name="Niang G."/>
            <person name="Scheremetjew M."/>
            <person name="Finn R."/>
            <person name="Kale V."/>
            <person name="Holt S."/>
            <person name="Cochrane G."/>
            <person name="Meng A."/>
            <person name="Brown T."/>
            <person name="Cohen L."/>
        </authorList>
    </citation>
    <scope>NUCLEOTIDE SEQUENCE</scope>
    <source>
        <strain evidence="9">Isolate 1302-5</strain>
    </source>
</reference>
<feature type="region of interest" description="Disordered" evidence="7">
    <location>
        <begin position="260"/>
        <end position="279"/>
    </location>
</feature>
<dbReference type="PANTHER" id="PTHR33281:SF20">
    <property type="match status" value="1"/>
</dbReference>
<evidence type="ECO:0000256" key="2">
    <source>
        <dbReference type="ARBA" id="ARBA00022448"/>
    </source>
</evidence>